<dbReference type="AlphaFoldDB" id="A0A4Y3UM41"/>
<proteinExistence type="predicted"/>
<organism evidence="5 6">
    <name type="scientific">Microbacterium lacticum</name>
    <dbReference type="NCBI Taxonomy" id="33885"/>
    <lineage>
        <taxon>Bacteria</taxon>
        <taxon>Bacillati</taxon>
        <taxon>Actinomycetota</taxon>
        <taxon>Actinomycetes</taxon>
        <taxon>Micrococcales</taxon>
        <taxon>Microbacteriaceae</taxon>
        <taxon>Microbacterium</taxon>
    </lineage>
</organism>
<dbReference type="SUPFAM" id="SSF50249">
    <property type="entry name" value="Nucleic acid-binding proteins"/>
    <property type="match status" value="1"/>
</dbReference>
<dbReference type="CDD" id="cd04496">
    <property type="entry name" value="SSB_OBF"/>
    <property type="match status" value="1"/>
</dbReference>
<feature type="region of interest" description="Disordered" evidence="4">
    <location>
        <begin position="118"/>
        <end position="196"/>
    </location>
</feature>
<dbReference type="InterPro" id="IPR012340">
    <property type="entry name" value="NA-bd_OB-fold"/>
</dbReference>
<comment type="caution">
    <text evidence="5">The sequence shown here is derived from an EMBL/GenBank/DDBJ whole genome shotgun (WGS) entry which is preliminary data.</text>
</comment>
<dbReference type="NCBIfam" id="TIGR00621">
    <property type="entry name" value="ssb"/>
    <property type="match status" value="1"/>
</dbReference>
<keyword evidence="6" id="KW-1185">Reference proteome</keyword>
<accession>A0A4Y3UM41</accession>
<evidence type="ECO:0000256" key="2">
    <source>
        <dbReference type="PROSITE-ProRule" id="PRU00252"/>
    </source>
</evidence>
<evidence type="ECO:0000313" key="5">
    <source>
        <dbReference type="EMBL" id="TQN00296.1"/>
    </source>
</evidence>
<dbReference type="Gene3D" id="2.40.50.140">
    <property type="entry name" value="Nucleic acid-binding proteins"/>
    <property type="match status" value="1"/>
</dbReference>
<dbReference type="Proteomes" id="UP000319804">
    <property type="component" value="Unassembled WGS sequence"/>
</dbReference>
<dbReference type="InterPro" id="IPR000424">
    <property type="entry name" value="Primosome_PriB/ssb"/>
</dbReference>
<name>A0A4Y3UM41_9MICO</name>
<evidence type="ECO:0000313" key="6">
    <source>
        <dbReference type="Proteomes" id="UP000319804"/>
    </source>
</evidence>
<reference evidence="5 6" key="1">
    <citation type="submission" date="2019-06" db="EMBL/GenBank/DDBJ databases">
        <title>Sequencing the genomes of 1000 actinobacteria strains.</title>
        <authorList>
            <person name="Klenk H.-P."/>
        </authorList>
    </citation>
    <scope>NUCLEOTIDE SEQUENCE [LARGE SCALE GENOMIC DNA]</scope>
    <source>
        <strain evidence="5 6">DSM 20427</strain>
    </source>
</reference>
<dbReference type="InterPro" id="IPR011344">
    <property type="entry name" value="ssDNA-bd"/>
</dbReference>
<dbReference type="EMBL" id="VFPS01000001">
    <property type="protein sequence ID" value="TQN00296.1"/>
    <property type="molecule type" value="Genomic_DNA"/>
</dbReference>
<keyword evidence="1 2" id="KW-0238">DNA-binding</keyword>
<dbReference type="GO" id="GO:0006260">
    <property type="term" value="P:DNA replication"/>
    <property type="evidence" value="ECO:0007669"/>
    <property type="project" value="InterPro"/>
</dbReference>
<evidence type="ECO:0000256" key="4">
    <source>
        <dbReference type="SAM" id="MobiDB-lite"/>
    </source>
</evidence>
<sequence length="196" mass="20456">MSDLIAVTGNLTSSPLRHAVSGGVTMVTFGLASTERRFDNGTWTDVHTNFYSVSVFRKLAEHAYASLEKGQRVILSGKLKVRSWEANGKSGTSVDLEATSIGPDLMFGVATFVKDGRGAQSEAPVVDDRASSAPDDWATRVPGEGAPDAVGDHAAAQVENPRAQSDHASEGARSPELVGAGGGAWATPGAEEETPF</sequence>
<evidence type="ECO:0000256" key="3">
    <source>
        <dbReference type="RuleBase" id="RU000524"/>
    </source>
</evidence>
<evidence type="ECO:0000256" key="1">
    <source>
        <dbReference type="ARBA" id="ARBA00023125"/>
    </source>
</evidence>
<dbReference type="GO" id="GO:0003697">
    <property type="term" value="F:single-stranded DNA binding"/>
    <property type="evidence" value="ECO:0007669"/>
    <property type="project" value="InterPro"/>
</dbReference>
<protein>
    <recommendedName>
        <fullName evidence="3">Single-stranded DNA-binding protein</fullName>
    </recommendedName>
</protein>
<gene>
    <name evidence="5" type="ORF">FHX68_0372</name>
</gene>
<dbReference type="PROSITE" id="PS50935">
    <property type="entry name" value="SSB"/>
    <property type="match status" value="1"/>
</dbReference>
<dbReference type="Pfam" id="PF00436">
    <property type="entry name" value="SSB"/>
    <property type="match status" value="1"/>
</dbReference>
<dbReference type="RefSeq" id="WP_170214205.1">
    <property type="nucleotide sequence ID" value="NZ_BJNA01000013.1"/>
</dbReference>